<proteinExistence type="predicted"/>
<protein>
    <submittedName>
        <fullName evidence="1">Uncharacterized protein</fullName>
    </submittedName>
</protein>
<sequence length="32" mass="3770">MCLVLRQCTQMICKNLLRNYSLTESTCLKYQA</sequence>
<organism evidence="1">
    <name type="scientific">Rhizophora mucronata</name>
    <name type="common">Asiatic mangrove</name>
    <dbReference type="NCBI Taxonomy" id="61149"/>
    <lineage>
        <taxon>Eukaryota</taxon>
        <taxon>Viridiplantae</taxon>
        <taxon>Streptophyta</taxon>
        <taxon>Embryophyta</taxon>
        <taxon>Tracheophyta</taxon>
        <taxon>Spermatophyta</taxon>
        <taxon>Magnoliopsida</taxon>
        <taxon>eudicotyledons</taxon>
        <taxon>Gunneridae</taxon>
        <taxon>Pentapetalae</taxon>
        <taxon>rosids</taxon>
        <taxon>fabids</taxon>
        <taxon>Malpighiales</taxon>
        <taxon>Rhizophoraceae</taxon>
        <taxon>Rhizophora</taxon>
    </lineage>
</organism>
<name>A0A2P2NGS3_RHIMU</name>
<dbReference type="AlphaFoldDB" id="A0A2P2NGS3"/>
<dbReference type="EMBL" id="GGEC01061193">
    <property type="protein sequence ID" value="MBX41677.1"/>
    <property type="molecule type" value="Transcribed_RNA"/>
</dbReference>
<evidence type="ECO:0000313" key="1">
    <source>
        <dbReference type="EMBL" id="MBX41677.1"/>
    </source>
</evidence>
<accession>A0A2P2NGS3</accession>
<reference evidence="1" key="1">
    <citation type="submission" date="2018-02" db="EMBL/GenBank/DDBJ databases">
        <title>Rhizophora mucronata_Transcriptome.</title>
        <authorList>
            <person name="Meera S.P."/>
            <person name="Sreeshan A."/>
            <person name="Augustine A."/>
        </authorList>
    </citation>
    <scope>NUCLEOTIDE SEQUENCE</scope>
    <source>
        <tissue evidence="1">Leaf</tissue>
    </source>
</reference>